<dbReference type="InterPro" id="IPR013396">
    <property type="entry name" value="CRISPR-assoc_prot_Csy4"/>
</dbReference>
<evidence type="ECO:0000313" key="1">
    <source>
        <dbReference type="EMBL" id="MEY8770858.1"/>
    </source>
</evidence>
<evidence type="ECO:0000313" key="2">
    <source>
        <dbReference type="Proteomes" id="UP001565243"/>
    </source>
</evidence>
<dbReference type="InterPro" id="IPR042564">
    <property type="entry name" value="CRISPR-Cas6/Csy4_sf"/>
</dbReference>
<dbReference type="EMBL" id="JBGFFX010000005">
    <property type="protein sequence ID" value="MEY8770858.1"/>
    <property type="molecule type" value="Genomic_DNA"/>
</dbReference>
<reference evidence="1 2" key="1">
    <citation type="submission" date="2024-07" db="EMBL/GenBank/DDBJ databases">
        <authorList>
            <person name="Hebao G."/>
        </authorList>
    </citation>
    <scope>NUCLEOTIDE SEQUENCE [LARGE SCALE GENOMIC DNA]</scope>
    <source>
        <strain evidence="1 2">ACCC 02193</strain>
    </source>
</reference>
<dbReference type="Proteomes" id="UP001565243">
    <property type="component" value="Unassembled WGS sequence"/>
</dbReference>
<dbReference type="CDD" id="cd09739">
    <property type="entry name" value="Cas6_I-F"/>
    <property type="match status" value="1"/>
</dbReference>
<dbReference type="Pfam" id="PF09618">
    <property type="entry name" value="Cas_Csy4"/>
    <property type="match status" value="1"/>
</dbReference>
<dbReference type="Gene3D" id="3.30.70.2540">
    <property type="entry name" value="CRISPR-associated endoribonuclease Cas6/Csy4"/>
    <property type="match status" value="1"/>
</dbReference>
<comment type="caution">
    <text evidence="1">The sequence shown here is derived from an EMBL/GenBank/DDBJ whole genome shotgun (WGS) entry which is preliminary data.</text>
</comment>
<proteinExistence type="predicted"/>
<sequence>MNYYQDILILPDPEIADQVLMAALFAQLHLKLFHVGEGRIGISFPAVGLTPGNRLRLHGSQDDLTKLAATDWYDNLKEYIFCKSVRPVPEGCRYRTVRRVQYKSNAERLRRRSVKKGWLTQEQAQQQISVLSEKRGRLPFLSMKSRSNGHSWLLFFEHGPLREKPTEGTFSSYGLSAVATVPWF</sequence>
<dbReference type="RefSeq" id="WP_301251430.1">
    <property type="nucleotide sequence ID" value="NZ_JBGFFX010000005.1"/>
</dbReference>
<gene>
    <name evidence="1" type="primary">cas6f</name>
    <name evidence="1" type="ORF">AB6T85_10525</name>
</gene>
<protein>
    <submittedName>
        <fullName evidence="1">Type I-F CRISPR-associated endoribonuclease Cas6/Csy4</fullName>
    </submittedName>
</protein>
<dbReference type="NCBIfam" id="TIGR02563">
    <property type="entry name" value="cas_Csy4"/>
    <property type="match status" value="1"/>
</dbReference>
<accession>A0ABV4E7G3</accession>
<keyword evidence="2" id="KW-1185">Reference proteome</keyword>
<organism evidence="1 2">
    <name type="scientific">Erwinia aeris</name>
    <dbReference type="NCBI Taxonomy" id="3239803"/>
    <lineage>
        <taxon>Bacteria</taxon>
        <taxon>Pseudomonadati</taxon>
        <taxon>Pseudomonadota</taxon>
        <taxon>Gammaproteobacteria</taxon>
        <taxon>Enterobacterales</taxon>
        <taxon>Erwiniaceae</taxon>
        <taxon>Erwinia</taxon>
    </lineage>
</organism>
<name>A0ABV4E7G3_9GAMM</name>